<dbReference type="Proteomes" id="UP000002139">
    <property type="component" value="Chromosome"/>
</dbReference>
<dbReference type="PANTHER" id="PTHR30036:SF7">
    <property type="entry name" value="ABC TRANSPORTER PERIPLASMIC-BINDING PROTEIN YPHF"/>
    <property type="match status" value="1"/>
</dbReference>
<gene>
    <name evidence="5" type="ordered locus">sce3365</name>
</gene>
<dbReference type="eggNOG" id="COG1879">
    <property type="taxonomic scope" value="Bacteria"/>
</dbReference>
<dbReference type="PANTHER" id="PTHR30036">
    <property type="entry name" value="D-XYLOSE-BINDING PERIPLASMIC PROTEIN"/>
    <property type="match status" value="1"/>
</dbReference>
<reference evidence="5 6" key="1">
    <citation type="journal article" date="2007" name="Nat. Biotechnol.">
        <title>Complete genome sequence of the myxobacterium Sorangium cellulosum.</title>
        <authorList>
            <person name="Schneiker S."/>
            <person name="Perlova O."/>
            <person name="Kaiser O."/>
            <person name="Gerth K."/>
            <person name="Alici A."/>
            <person name="Altmeyer M.O."/>
            <person name="Bartels D."/>
            <person name="Bekel T."/>
            <person name="Beyer S."/>
            <person name="Bode E."/>
            <person name="Bode H.B."/>
            <person name="Bolten C.J."/>
            <person name="Choudhuri J.V."/>
            <person name="Doss S."/>
            <person name="Elnakady Y.A."/>
            <person name="Frank B."/>
            <person name="Gaigalat L."/>
            <person name="Goesmann A."/>
            <person name="Groeger C."/>
            <person name="Gross F."/>
            <person name="Jelsbak L."/>
            <person name="Jelsbak L."/>
            <person name="Kalinowski J."/>
            <person name="Kegler C."/>
            <person name="Knauber T."/>
            <person name="Konietzny S."/>
            <person name="Kopp M."/>
            <person name="Krause L."/>
            <person name="Krug D."/>
            <person name="Linke B."/>
            <person name="Mahmud T."/>
            <person name="Martinez-Arias R."/>
            <person name="McHardy A.C."/>
            <person name="Merai M."/>
            <person name="Meyer F."/>
            <person name="Mormann S."/>
            <person name="Munoz-Dorado J."/>
            <person name="Perez J."/>
            <person name="Pradella S."/>
            <person name="Rachid S."/>
            <person name="Raddatz G."/>
            <person name="Rosenau F."/>
            <person name="Rueckert C."/>
            <person name="Sasse F."/>
            <person name="Scharfe M."/>
            <person name="Schuster S.C."/>
            <person name="Suen G."/>
            <person name="Treuner-Lange A."/>
            <person name="Velicer G.J."/>
            <person name="Vorholter F.-J."/>
            <person name="Weissman K.J."/>
            <person name="Welch R.D."/>
            <person name="Wenzel S.C."/>
            <person name="Whitworth D.E."/>
            <person name="Wilhelm S."/>
            <person name="Wittmann C."/>
            <person name="Bloecker H."/>
            <person name="Puehler A."/>
            <person name="Mueller R."/>
        </authorList>
    </citation>
    <scope>NUCLEOTIDE SEQUENCE [LARGE SCALE GENOMIC DNA]</scope>
    <source>
        <strain evidence="6">So ce56</strain>
    </source>
</reference>
<dbReference type="AlphaFoldDB" id="A9GN34"/>
<dbReference type="HOGENOM" id="CLU_737510_0_0_7"/>
<feature type="domain" description="Periplasmic binding protein" evidence="4">
    <location>
        <begin position="79"/>
        <end position="329"/>
    </location>
</feature>
<dbReference type="InterPro" id="IPR028082">
    <property type="entry name" value="Peripla_BP_I"/>
</dbReference>
<protein>
    <submittedName>
        <fullName evidence="5">Sugar ABC transporter</fullName>
    </submittedName>
</protein>
<dbReference type="GO" id="GO:0030288">
    <property type="term" value="C:outer membrane-bounded periplasmic space"/>
    <property type="evidence" value="ECO:0007669"/>
    <property type="project" value="TreeGrafter"/>
</dbReference>
<organism evidence="5 6">
    <name type="scientific">Sorangium cellulosum (strain So ce56)</name>
    <name type="common">Polyangium cellulosum (strain So ce56)</name>
    <dbReference type="NCBI Taxonomy" id="448385"/>
    <lineage>
        <taxon>Bacteria</taxon>
        <taxon>Pseudomonadati</taxon>
        <taxon>Myxococcota</taxon>
        <taxon>Polyangia</taxon>
        <taxon>Polyangiales</taxon>
        <taxon>Polyangiaceae</taxon>
        <taxon>Sorangium</taxon>
    </lineage>
</organism>
<name>A9GN34_SORC5</name>
<dbReference type="Pfam" id="PF13407">
    <property type="entry name" value="Peripla_BP_4"/>
    <property type="match status" value="1"/>
</dbReference>
<dbReference type="Gene3D" id="3.40.50.2300">
    <property type="match status" value="2"/>
</dbReference>
<keyword evidence="3" id="KW-0732">Signal</keyword>
<dbReference type="STRING" id="448385.sce3365"/>
<keyword evidence="6" id="KW-1185">Reference proteome</keyword>
<dbReference type="SUPFAM" id="SSF53822">
    <property type="entry name" value="Periplasmic binding protein-like I"/>
    <property type="match status" value="1"/>
</dbReference>
<evidence type="ECO:0000256" key="1">
    <source>
        <dbReference type="ARBA" id="ARBA00004196"/>
    </source>
</evidence>
<dbReference type="InterPro" id="IPR050555">
    <property type="entry name" value="Bact_Solute-Bind_Prot2"/>
</dbReference>
<evidence type="ECO:0000259" key="4">
    <source>
        <dbReference type="Pfam" id="PF13407"/>
    </source>
</evidence>
<proteinExistence type="inferred from homology"/>
<evidence type="ECO:0000313" key="6">
    <source>
        <dbReference type="Proteomes" id="UP000002139"/>
    </source>
</evidence>
<evidence type="ECO:0000313" key="5">
    <source>
        <dbReference type="EMBL" id="CAN93524.1"/>
    </source>
</evidence>
<accession>A9GN34</accession>
<feature type="chain" id="PRO_5002739130" evidence="3">
    <location>
        <begin position="21"/>
        <end position="379"/>
    </location>
</feature>
<dbReference type="PROSITE" id="PS51257">
    <property type="entry name" value="PROKAR_LIPOPROTEIN"/>
    <property type="match status" value="1"/>
</dbReference>
<sequence>MTGRCWMTALGLMVMTAACAAEDATQSDKPTEEIALIKRDRTPITEFTPRELEETVDNLVSAINQSGLEPVQMVILLKHLSTFFEPIATGANRAMGELEAVGNVLGPSTQTNMDSGTESQTLQNQQIANAIEDGAQGIGVSPYDSFNEVSIRNAVAEGLHVVTFDTDLKDSGRALYVGAIQEEAGKLGAETLIKLLPKGPGTVVVHGDTSTQWYDGSQRTFGVLDALGKTGYTTQVVQAVFINGQENFDLDQLKTLILNADPPVVGMIGVFNISYRCVMAAEATERLDIPIVTFDFDPKTAEYMQKKRIKATIVQRQYYEGYLVPYILYGIQHIGLEATKQILGPLMVDEHRVNIGVDVVPADKFQAYNDFLDQIGSIQ</sequence>
<dbReference type="GO" id="GO:0030246">
    <property type="term" value="F:carbohydrate binding"/>
    <property type="evidence" value="ECO:0007669"/>
    <property type="project" value="TreeGrafter"/>
</dbReference>
<evidence type="ECO:0000256" key="3">
    <source>
        <dbReference type="SAM" id="SignalP"/>
    </source>
</evidence>
<evidence type="ECO:0000256" key="2">
    <source>
        <dbReference type="ARBA" id="ARBA00007639"/>
    </source>
</evidence>
<dbReference type="BioCyc" id="SCEL448385:SCE_RS17240-MONOMER"/>
<feature type="signal peptide" evidence="3">
    <location>
        <begin position="1"/>
        <end position="20"/>
    </location>
</feature>
<comment type="subcellular location">
    <subcellularLocation>
        <location evidence="1">Cell envelope</location>
    </subcellularLocation>
</comment>
<dbReference type="EMBL" id="AM746676">
    <property type="protein sequence ID" value="CAN93524.1"/>
    <property type="molecule type" value="Genomic_DNA"/>
</dbReference>
<comment type="similarity">
    <text evidence="2">Belongs to the bacterial solute-binding protein 2 family.</text>
</comment>
<dbReference type="InterPro" id="IPR025997">
    <property type="entry name" value="SBP_2_dom"/>
</dbReference>
<dbReference type="KEGG" id="scl:sce3365"/>